<dbReference type="Pfam" id="PF00583">
    <property type="entry name" value="Acetyltransf_1"/>
    <property type="match status" value="1"/>
</dbReference>
<proteinExistence type="predicted"/>
<dbReference type="Proteomes" id="UP000238196">
    <property type="component" value="Unassembled WGS sequence"/>
</dbReference>
<dbReference type="SUPFAM" id="SSF55729">
    <property type="entry name" value="Acyl-CoA N-acyltransferases (Nat)"/>
    <property type="match status" value="1"/>
</dbReference>
<dbReference type="InterPro" id="IPR000182">
    <property type="entry name" value="GNAT_dom"/>
</dbReference>
<reference evidence="4 5" key="1">
    <citation type="submission" date="2018-02" db="EMBL/GenBank/DDBJ databases">
        <title>novel marine gammaproteobacteria from coastal saline agro ecosystem.</title>
        <authorList>
            <person name="Krishnan R."/>
            <person name="Ramesh Kumar N."/>
        </authorList>
    </citation>
    <scope>NUCLEOTIDE SEQUENCE [LARGE SCALE GENOMIC DNA]</scope>
    <source>
        <strain evidence="4 5">228</strain>
    </source>
</reference>
<accession>A0A2S5KVP3</accession>
<comment type="caution">
    <text evidence="4">The sequence shown here is derived from an EMBL/GenBank/DDBJ whole genome shotgun (WGS) entry which is preliminary data.</text>
</comment>
<evidence type="ECO:0000259" key="3">
    <source>
        <dbReference type="PROSITE" id="PS51186"/>
    </source>
</evidence>
<evidence type="ECO:0000256" key="1">
    <source>
        <dbReference type="ARBA" id="ARBA00022679"/>
    </source>
</evidence>
<dbReference type="PANTHER" id="PTHR43877">
    <property type="entry name" value="AMINOALKYLPHOSPHONATE N-ACETYLTRANSFERASE-RELATED-RELATED"/>
    <property type="match status" value="1"/>
</dbReference>
<evidence type="ECO:0000313" key="4">
    <source>
        <dbReference type="EMBL" id="PPC78346.1"/>
    </source>
</evidence>
<evidence type="ECO:0000256" key="2">
    <source>
        <dbReference type="ARBA" id="ARBA00023315"/>
    </source>
</evidence>
<organism evidence="4 5">
    <name type="scientific">Proteobacteria bacterium 228</name>
    <dbReference type="NCBI Taxonomy" id="2083153"/>
    <lineage>
        <taxon>Bacteria</taxon>
        <taxon>Pseudomonadati</taxon>
        <taxon>Pseudomonadota</taxon>
    </lineage>
</organism>
<dbReference type="Gene3D" id="3.40.630.30">
    <property type="match status" value="1"/>
</dbReference>
<protein>
    <submittedName>
        <fullName evidence="4">GNAT family N-acetyltransferase</fullName>
    </submittedName>
</protein>
<dbReference type="OrthoDB" id="9803233at2"/>
<dbReference type="InterPro" id="IPR016181">
    <property type="entry name" value="Acyl_CoA_acyltransferase"/>
</dbReference>
<keyword evidence="2" id="KW-0012">Acyltransferase</keyword>
<dbReference type="CDD" id="cd04301">
    <property type="entry name" value="NAT_SF"/>
    <property type="match status" value="1"/>
</dbReference>
<dbReference type="PROSITE" id="PS51186">
    <property type="entry name" value="GNAT"/>
    <property type="match status" value="1"/>
</dbReference>
<dbReference type="PANTHER" id="PTHR43877:SF2">
    <property type="entry name" value="AMINOALKYLPHOSPHONATE N-ACETYLTRANSFERASE-RELATED"/>
    <property type="match status" value="1"/>
</dbReference>
<dbReference type="AlphaFoldDB" id="A0A2S5KVP3"/>
<feature type="domain" description="N-acetyltransferase" evidence="3">
    <location>
        <begin position="9"/>
        <end position="161"/>
    </location>
</feature>
<keyword evidence="1" id="KW-0808">Transferase</keyword>
<evidence type="ECO:0000313" key="5">
    <source>
        <dbReference type="Proteomes" id="UP000238196"/>
    </source>
</evidence>
<sequence>MTRRVPASLSVRNVDPFDPELKRLLDASSTLMLSLYPDDSNRLDGPEELARSQACLLGAYCEGQGLIACGAVKVLEDDGRYGEVKRVFVRPEARGMGAAKAIMAALEQHLLHKGITLLRLEIGIFQQEAIGLYRALGYRQRGPFGQYQADPLSVFMEKRLD</sequence>
<name>A0A2S5KVP3_9PROT</name>
<dbReference type="InterPro" id="IPR050832">
    <property type="entry name" value="Bact_Acetyltransf"/>
</dbReference>
<dbReference type="EMBL" id="PRLP01000016">
    <property type="protein sequence ID" value="PPC78346.1"/>
    <property type="molecule type" value="Genomic_DNA"/>
</dbReference>
<gene>
    <name evidence="4" type="ORF">C4K68_05785</name>
</gene>
<dbReference type="GO" id="GO:0016747">
    <property type="term" value="F:acyltransferase activity, transferring groups other than amino-acyl groups"/>
    <property type="evidence" value="ECO:0007669"/>
    <property type="project" value="InterPro"/>
</dbReference>